<name>A0A087T9B1_STEMI</name>
<sequence length="167" mass="20030">MAERKLPWRRSRNFDDDAESRPSQVFHRQRLLLEKMDNDQSLKGKWVLSCTYEDRDENGLSELDRAWAAGKELYKEGITEKVSCFSAKLPKKPYDEYKTRNVECFVRNYNNISEIKRIADAFRRKFHYPCLMYYRVYEDKLMTKYIHTAEGELYKVTDNGDRELVSE</sequence>
<accession>A0A087T9B1</accession>
<reference evidence="1 2" key="1">
    <citation type="submission" date="2013-11" db="EMBL/GenBank/DDBJ databases">
        <title>Genome sequencing of Stegodyphus mimosarum.</title>
        <authorList>
            <person name="Bechsgaard J."/>
        </authorList>
    </citation>
    <scope>NUCLEOTIDE SEQUENCE [LARGE SCALE GENOMIC DNA]</scope>
</reference>
<dbReference type="OrthoDB" id="6433629at2759"/>
<evidence type="ECO:0000313" key="2">
    <source>
        <dbReference type="Proteomes" id="UP000054359"/>
    </source>
</evidence>
<proteinExistence type="predicted"/>
<dbReference type="SUPFAM" id="SSF55418">
    <property type="entry name" value="eIF4e-like"/>
    <property type="match status" value="1"/>
</dbReference>
<feature type="non-terminal residue" evidence="1">
    <location>
        <position position="167"/>
    </location>
</feature>
<keyword evidence="2" id="KW-1185">Reference proteome</keyword>
<gene>
    <name evidence="1" type="ORF">X975_21139</name>
</gene>
<dbReference type="EMBL" id="KK114093">
    <property type="protein sequence ID" value="KFM61700.1"/>
    <property type="molecule type" value="Genomic_DNA"/>
</dbReference>
<organism evidence="1 2">
    <name type="scientific">Stegodyphus mimosarum</name>
    <name type="common">African social velvet spider</name>
    <dbReference type="NCBI Taxonomy" id="407821"/>
    <lineage>
        <taxon>Eukaryota</taxon>
        <taxon>Metazoa</taxon>
        <taxon>Ecdysozoa</taxon>
        <taxon>Arthropoda</taxon>
        <taxon>Chelicerata</taxon>
        <taxon>Arachnida</taxon>
        <taxon>Araneae</taxon>
        <taxon>Araneomorphae</taxon>
        <taxon>Entelegynae</taxon>
        <taxon>Eresoidea</taxon>
        <taxon>Eresidae</taxon>
        <taxon>Stegodyphus</taxon>
    </lineage>
</organism>
<dbReference type="Proteomes" id="UP000054359">
    <property type="component" value="Unassembled WGS sequence"/>
</dbReference>
<dbReference type="AlphaFoldDB" id="A0A087T9B1"/>
<protein>
    <submittedName>
        <fullName evidence="1">Uncharacterized protein</fullName>
    </submittedName>
</protein>
<evidence type="ECO:0000313" key="1">
    <source>
        <dbReference type="EMBL" id="KFM61700.1"/>
    </source>
</evidence>
<dbReference type="InterPro" id="IPR023398">
    <property type="entry name" value="TIF_eIF4e-like"/>
</dbReference>
<dbReference type="Gene3D" id="3.30.760.10">
    <property type="entry name" value="RNA Cap, Translation Initiation Factor Eif4e"/>
    <property type="match status" value="1"/>
</dbReference>